<protein>
    <submittedName>
        <fullName evidence="2">Uncharacterized protein</fullName>
    </submittedName>
</protein>
<gene>
    <name evidence="2" type="ORF">CHLRE_12g493900v5</name>
</gene>
<organism evidence="2 3">
    <name type="scientific">Chlamydomonas reinhardtii</name>
    <name type="common">Chlamydomonas smithii</name>
    <dbReference type="NCBI Taxonomy" id="3055"/>
    <lineage>
        <taxon>Eukaryota</taxon>
        <taxon>Viridiplantae</taxon>
        <taxon>Chlorophyta</taxon>
        <taxon>core chlorophytes</taxon>
        <taxon>Chlorophyceae</taxon>
        <taxon>CS clade</taxon>
        <taxon>Chlamydomonadales</taxon>
        <taxon>Chlamydomonadaceae</taxon>
        <taxon>Chlamydomonas</taxon>
    </lineage>
</organism>
<feature type="compositionally biased region" description="Low complexity" evidence="1">
    <location>
        <begin position="25"/>
        <end position="36"/>
    </location>
</feature>
<dbReference type="ProMEX" id="A8JDP7"/>
<evidence type="ECO:0000256" key="1">
    <source>
        <dbReference type="SAM" id="MobiDB-lite"/>
    </source>
</evidence>
<keyword evidence="3" id="KW-1185">Reference proteome</keyword>
<dbReference type="KEGG" id="cre:CHLRE_12g493900v5"/>
<feature type="region of interest" description="Disordered" evidence="1">
    <location>
        <begin position="1"/>
        <end position="114"/>
    </location>
</feature>
<sequence>MLKEFVRLLEEKQDLEATDDEEGEGAPAAAGTAAAADAEESEESEEDEEDEGEDEDEDEEEEDEEEEEEEELEPEVLAALQRLRLGAAGGKAAAGKAPTASPTGPAPASLDAAQRKAMRAGLAASIKELKEVEQMKKLMADDPLLGA</sequence>
<dbReference type="PaxDb" id="3055-EDO98008"/>
<evidence type="ECO:0000313" key="2">
    <source>
        <dbReference type="EMBL" id="PNW74499.1"/>
    </source>
</evidence>
<dbReference type="AlphaFoldDB" id="A8JDP7"/>
<feature type="compositionally biased region" description="Acidic residues" evidence="1">
    <location>
        <begin position="37"/>
        <end position="74"/>
    </location>
</feature>
<accession>A8JDP7</accession>
<evidence type="ECO:0000313" key="3">
    <source>
        <dbReference type="Proteomes" id="UP000006906"/>
    </source>
</evidence>
<dbReference type="InParanoid" id="A8JDP7"/>
<dbReference type="RefSeq" id="XP_001700564.1">
    <property type="nucleotide sequence ID" value="XM_001700512.3"/>
</dbReference>
<dbReference type="Gramene" id="PNW74499">
    <property type="protein sequence ID" value="PNW74499"/>
    <property type="gene ID" value="CHLRE_12g493900v5"/>
</dbReference>
<dbReference type="Proteomes" id="UP000006906">
    <property type="component" value="Chromosome 12"/>
</dbReference>
<feature type="compositionally biased region" description="Basic and acidic residues" evidence="1">
    <location>
        <begin position="1"/>
        <end position="15"/>
    </location>
</feature>
<feature type="compositionally biased region" description="Low complexity" evidence="1">
    <location>
        <begin position="75"/>
        <end position="110"/>
    </location>
</feature>
<dbReference type="HOGENOM" id="CLU_1770688_0_0_1"/>
<dbReference type="EMBL" id="CM008973">
    <property type="protein sequence ID" value="PNW74499.1"/>
    <property type="molecule type" value="Genomic_DNA"/>
</dbReference>
<dbReference type="GeneID" id="5726115"/>
<dbReference type="OrthoDB" id="550325at2759"/>
<name>A8JDP7_CHLRE</name>
<reference evidence="2 3" key="1">
    <citation type="journal article" date="2007" name="Science">
        <title>The Chlamydomonas genome reveals the evolution of key animal and plant functions.</title>
        <authorList>
            <person name="Merchant S.S."/>
            <person name="Prochnik S.E."/>
            <person name="Vallon O."/>
            <person name="Harris E.H."/>
            <person name="Karpowicz S.J."/>
            <person name="Witman G.B."/>
            <person name="Terry A."/>
            <person name="Salamov A."/>
            <person name="Fritz-Laylin L.K."/>
            <person name="Marechal-Drouard L."/>
            <person name="Marshall W.F."/>
            <person name="Qu L.H."/>
            <person name="Nelson D.R."/>
            <person name="Sanderfoot A.A."/>
            <person name="Spalding M.H."/>
            <person name="Kapitonov V.V."/>
            <person name="Ren Q."/>
            <person name="Ferris P."/>
            <person name="Lindquist E."/>
            <person name="Shapiro H."/>
            <person name="Lucas S.M."/>
            <person name="Grimwood J."/>
            <person name="Schmutz J."/>
            <person name="Cardol P."/>
            <person name="Cerutti H."/>
            <person name="Chanfreau G."/>
            <person name="Chen C.L."/>
            <person name="Cognat V."/>
            <person name="Croft M.T."/>
            <person name="Dent R."/>
            <person name="Dutcher S."/>
            <person name="Fernandez E."/>
            <person name="Fukuzawa H."/>
            <person name="Gonzalez-Ballester D."/>
            <person name="Gonzalez-Halphen D."/>
            <person name="Hallmann A."/>
            <person name="Hanikenne M."/>
            <person name="Hippler M."/>
            <person name="Inwood W."/>
            <person name="Jabbari K."/>
            <person name="Kalanon M."/>
            <person name="Kuras R."/>
            <person name="Lefebvre P.A."/>
            <person name="Lemaire S.D."/>
            <person name="Lobanov A.V."/>
            <person name="Lohr M."/>
            <person name="Manuell A."/>
            <person name="Meier I."/>
            <person name="Mets L."/>
            <person name="Mittag M."/>
            <person name="Mittelmeier T."/>
            <person name="Moroney J.V."/>
            <person name="Moseley J."/>
            <person name="Napoli C."/>
            <person name="Nedelcu A.M."/>
            <person name="Niyogi K."/>
            <person name="Novoselov S.V."/>
            <person name="Paulsen I.T."/>
            <person name="Pazour G."/>
            <person name="Purton S."/>
            <person name="Ral J.P."/>
            <person name="Riano-Pachon D.M."/>
            <person name="Riekhof W."/>
            <person name="Rymarquis L."/>
            <person name="Schroda M."/>
            <person name="Stern D."/>
            <person name="Umen J."/>
            <person name="Willows R."/>
            <person name="Wilson N."/>
            <person name="Zimmer S.L."/>
            <person name="Allmer J."/>
            <person name="Balk J."/>
            <person name="Bisova K."/>
            <person name="Chen C.J."/>
            <person name="Elias M."/>
            <person name="Gendler K."/>
            <person name="Hauser C."/>
            <person name="Lamb M.R."/>
            <person name="Ledford H."/>
            <person name="Long J.C."/>
            <person name="Minagawa J."/>
            <person name="Page M.D."/>
            <person name="Pan J."/>
            <person name="Pootakham W."/>
            <person name="Roje S."/>
            <person name="Rose A."/>
            <person name="Stahlberg E."/>
            <person name="Terauchi A.M."/>
            <person name="Yang P."/>
            <person name="Ball S."/>
            <person name="Bowler C."/>
            <person name="Dieckmann C.L."/>
            <person name="Gladyshev V.N."/>
            <person name="Green P."/>
            <person name="Jorgensen R."/>
            <person name="Mayfield S."/>
            <person name="Mueller-Roeber B."/>
            <person name="Rajamani S."/>
            <person name="Sayre R.T."/>
            <person name="Brokstein P."/>
            <person name="Dubchak I."/>
            <person name="Goodstein D."/>
            <person name="Hornick L."/>
            <person name="Huang Y.W."/>
            <person name="Jhaveri J."/>
            <person name="Luo Y."/>
            <person name="Martinez D."/>
            <person name="Ngau W.C."/>
            <person name="Otillar B."/>
            <person name="Poliakov A."/>
            <person name="Porter A."/>
            <person name="Szajkowski L."/>
            <person name="Werner G."/>
            <person name="Zhou K."/>
            <person name="Grigoriev I.V."/>
            <person name="Rokhsar D.S."/>
            <person name="Grossman A.R."/>
        </authorList>
    </citation>
    <scope>NUCLEOTIDE SEQUENCE [LARGE SCALE GENOMIC DNA]</scope>
    <source>
        <strain evidence="3">CC-503</strain>
    </source>
</reference>
<proteinExistence type="predicted"/>